<dbReference type="InterPro" id="IPR049438">
    <property type="entry name" value="TreT_GT1"/>
</dbReference>
<evidence type="ECO:0000313" key="10">
    <source>
        <dbReference type="Proteomes" id="UP000050867"/>
    </source>
</evidence>
<dbReference type="SUPFAM" id="SSF53756">
    <property type="entry name" value="UDP-Glycosyltransferase/glycogen phosphorylase"/>
    <property type="match status" value="1"/>
</dbReference>
<evidence type="ECO:0000256" key="6">
    <source>
        <dbReference type="ARBA" id="ARBA00023277"/>
    </source>
</evidence>
<keyword evidence="10" id="KW-1185">Reference proteome</keyword>
<feature type="domain" description="Trehalose synthase N-terminal" evidence="8">
    <location>
        <begin position="43"/>
        <end position="194"/>
    </location>
</feature>
<keyword evidence="4" id="KW-0328">Glycosyltransferase</keyword>
<dbReference type="GO" id="GO:0006006">
    <property type="term" value="P:glucose metabolic process"/>
    <property type="evidence" value="ECO:0007669"/>
    <property type="project" value="UniProtKB-KW"/>
</dbReference>
<dbReference type="Pfam" id="PF00534">
    <property type="entry name" value="Glycos_transf_1"/>
    <property type="match status" value="1"/>
</dbReference>
<dbReference type="STRING" id="76728.AQ490_19860"/>
<evidence type="ECO:0000256" key="2">
    <source>
        <dbReference type="ARBA" id="ARBA00011738"/>
    </source>
</evidence>
<evidence type="ECO:0000256" key="1">
    <source>
        <dbReference type="ARBA" id="ARBA00009481"/>
    </source>
</evidence>
<evidence type="ECO:0000313" key="9">
    <source>
        <dbReference type="EMBL" id="KRV49580.1"/>
    </source>
</evidence>
<name>A0A0T6LV49_WENVI</name>
<dbReference type="Pfam" id="PF21269">
    <property type="entry name" value="TreT_GT1"/>
    <property type="match status" value="1"/>
</dbReference>
<dbReference type="EMBL" id="LLZU01000011">
    <property type="protein sequence ID" value="KRV49580.1"/>
    <property type="molecule type" value="Genomic_DNA"/>
</dbReference>
<protein>
    <recommendedName>
        <fullName evidence="11">Glycosyltransferase</fullName>
    </recommendedName>
</protein>
<keyword evidence="3" id="KW-0313">Glucose metabolism</keyword>
<feature type="domain" description="Glycosyl transferase family 1" evidence="7">
    <location>
        <begin position="256"/>
        <end position="445"/>
    </location>
</feature>
<accession>A0A0T6LV49</accession>
<dbReference type="PANTHER" id="PTHR47779">
    <property type="entry name" value="SYNTHASE (CCG-9), PUTATIVE (AFU_ORTHOLOGUE AFUA_3G12100)-RELATED"/>
    <property type="match status" value="1"/>
</dbReference>
<dbReference type="Gene3D" id="3.40.50.2000">
    <property type="entry name" value="Glycogen Phosphorylase B"/>
    <property type="match status" value="2"/>
</dbReference>
<comment type="similarity">
    <text evidence="1">Belongs to the glycosyltransferase group 1 family. Glycosyltransferase 4 subfamily.</text>
</comment>
<reference evidence="9 10" key="1">
    <citation type="submission" date="2015-10" db="EMBL/GenBank/DDBJ databases">
        <title>Draft genome sequence of pyrrolomycin-producing Streptomyces vitaminophilus.</title>
        <authorList>
            <person name="Graham D.E."/>
            <person name="Mahan K.M."/>
            <person name="Klingeman D.M."/>
            <person name="Hettich R.L."/>
            <person name="Parry R.J."/>
        </authorList>
    </citation>
    <scope>NUCLEOTIDE SEQUENCE [LARGE SCALE GENOMIC DNA]</scope>
    <source>
        <strain evidence="9 10">ATCC 31673</strain>
    </source>
</reference>
<gene>
    <name evidence="9" type="ORF">AQ490_19860</name>
</gene>
<organism evidence="9 10">
    <name type="scientific">Wenjunlia vitaminophila</name>
    <name type="common">Streptomyces vitaminophilus</name>
    <dbReference type="NCBI Taxonomy" id="76728"/>
    <lineage>
        <taxon>Bacteria</taxon>
        <taxon>Bacillati</taxon>
        <taxon>Actinomycetota</taxon>
        <taxon>Actinomycetes</taxon>
        <taxon>Kitasatosporales</taxon>
        <taxon>Streptomycetaceae</taxon>
        <taxon>Wenjunlia</taxon>
    </lineage>
</organism>
<dbReference type="Proteomes" id="UP000050867">
    <property type="component" value="Unassembled WGS sequence"/>
</dbReference>
<evidence type="ECO:0000259" key="7">
    <source>
        <dbReference type="Pfam" id="PF00534"/>
    </source>
</evidence>
<comment type="subunit">
    <text evidence="2">Homodimer.</text>
</comment>
<comment type="caution">
    <text evidence="9">The sequence shown here is derived from an EMBL/GenBank/DDBJ whole genome shotgun (WGS) entry which is preliminary data.</text>
</comment>
<evidence type="ECO:0000259" key="8">
    <source>
        <dbReference type="Pfam" id="PF21269"/>
    </source>
</evidence>
<evidence type="ECO:0008006" key="11">
    <source>
        <dbReference type="Google" id="ProtNLM"/>
    </source>
</evidence>
<dbReference type="InterPro" id="IPR052078">
    <property type="entry name" value="Trehalose_Metab_GTase"/>
</dbReference>
<evidence type="ECO:0000256" key="3">
    <source>
        <dbReference type="ARBA" id="ARBA00022526"/>
    </source>
</evidence>
<dbReference type="eggNOG" id="COG0438">
    <property type="taxonomic scope" value="Bacteria"/>
</dbReference>
<dbReference type="InterPro" id="IPR001296">
    <property type="entry name" value="Glyco_trans_1"/>
</dbReference>
<evidence type="ECO:0000256" key="4">
    <source>
        <dbReference type="ARBA" id="ARBA00022676"/>
    </source>
</evidence>
<keyword evidence="6" id="KW-0119">Carbohydrate metabolism</keyword>
<proteinExistence type="inferred from homology"/>
<sequence>MTPVNPTPPGVATAWSTQTAEALRHDPLVNAARTALDGHTVWHVNTTAVGGGIAELLRSAVPWHNRVGLRTRWLVTSGDTDFFTVTKQLHHLFHGSPGTGAPLTGADAEVYARVTTEAARSALTHMSAGDVVVLHDPQVLGMAPLLVDAGLRVAWRSHIGTAAWSDPVAEAWGFLARYLPAPHRYAFSSADYVPPAVDRSLTRVIHPTIDPGSAKCRPLTGTEIEAFTSAIGLTTGSGAALPGTAASYAADRVRVFQDTPLPPDAPTVLQISRWDPLKDMSGVLTGFVEHIADASPDAHLVLAGPDPDDIPDDPENRTVFDAVRAEHRRLPTALRRRVHLVVLGLADDDTEMEANALVVNALQRRATVVCQKSLQEGFGLAVTEAMWKERPVVASAVGGIREQVVPGVHGLLLEEPSDLAAFGSAVTSLLNHRALRDQLTGAARQHCRERFLVDRELRDYARLYTELTGAGPAASPGP</sequence>
<dbReference type="PANTHER" id="PTHR47779:SF1">
    <property type="entry name" value="SYNTHASE (CCG-9), PUTATIVE (AFU_ORTHOLOGUE AFUA_3G12100)-RELATED"/>
    <property type="match status" value="1"/>
</dbReference>
<dbReference type="AlphaFoldDB" id="A0A0T6LV49"/>
<keyword evidence="5" id="KW-0808">Transferase</keyword>
<evidence type="ECO:0000256" key="5">
    <source>
        <dbReference type="ARBA" id="ARBA00022679"/>
    </source>
</evidence>
<dbReference type="GO" id="GO:0016757">
    <property type="term" value="F:glycosyltransferase activity"/>
    <property type="evidence" value="ECO:0007669"/>
    <property type="project" value="UniProtKB-KW"/>
</dbReference>